<evidence type="ECO:0008006" key="4">
    <source>
        <dbReference type="Google" id="ProtNLM"/>
    </source>
</evidence>
<feature type="transmembrane region" description="Helical" evidence="1">
    <location>
        <begin position="12"/>
        <end position="32"/>
    </location>
</feature>
<evidence type="ECO:0000256" key="1">
    <source>
        <dbReference type="SAM" id="Phobius"/>
    </source>
</evidence>
<keyword evidence="1" id="KW-1133">Transmembrane helix</keyword>
<feature type="transmembrane region" description="Helical" evidence="1">
    <location>
        <begin position="44"/>
        <end position="66"/>
    </location>
</feature>
<comment type="caution">
    <text evidence="2">The sequence shown here is derived from an EMBL/GenBank/DDBJ whole genome shotgun (WGS) entry which is preliminary data.</text>
</comment>
<keyword evidence="1" id="KW-0812">Transmembrane</keyword>
<dbReference type="EMBL" id="JAUSUR010000001">
    <property type="protein sequence ID" value="MDQ0359695.1"/>
    <property type="molecule type" value="Genomic_DNA"/>
</dbReference>
<keyword evidence="1" id="KW-0472">Membrane</keyword>
<gene>
    <name evidence="2" type="ORF">J2S15_000426</name>
</gene>
<dbReference type="RefSeq" id="WP_307405025.1">
    <property type="nucleotide sequence ID" value="NZ_JAUSUR010000001.1"/>
</dbReference>
<accession>A0ABU0DYI4</accession>
<dbReference type="Proteomes" id="UP001230220">
    <property type="component" value="Unassembled WGS sequence"/>
</dbReference>
<evidence type="ECO:0000313" key="2">
    <source>
        <dbReference type="EMBL" id="MDQ0359695.1"/>
    </source>
</evidence>
<feature type="transmembrane region" description="Helical" evidence="1">
    <location>
        <begin position="72"/>
        <end position="90"/>
    </location>
</feature>
<evidence type="ECO:0000313" key="3">
    <source>
        <dbReference type="Proteomes" id="UP001230220"/>
    </source>
</evidence>
<reference evidence="2 3" key="1">
    <citation type="submission" date="2023-07" db="EMBL/GenBank/DDBJ databases">
        <title>Genomic Encyclopedia of Type Strains, Phase IV (KMG-IV): sequencing the most valuable type-strain genomes for metagenomic binning, comparative biology and taxonomic classification.</title>
        <authorList>
            <person name="Goeker M."/>
        </authorList>
    </citation>
    <scope>NUCLEOTIDE SEQUENCE [LARGE SCALE GENOMIC DNA]</scope>
    <source>
        <strain evidence="2 3">DSM 16784</strain>
    </source>
</reference>
<proteinExistence type="predicted"/>
<protein>
    <recommendedName>
        <fullName evidence="4">Holin</fullName>
    </recommendedName>
</protein>
<organism evidence="2 3">
    <name type="scientific">Breznakia pachnodae</name>
    <dbReference type="NCBI Taxonomy" id="265178"/>
    <lineage>
        <taxon>Bacteria</taxon>
        <taxon>Bacillati</taxon>
        <taxon>Bacillota</taxon>
        <taxon>Erysipelotrichia</taxon>
        <taxon>Erysipelotrichales</taxon>
        <taxon>Erysipelotrichaceae</taxon>
        <taxon>Breznakia</taxon>
    </lineage>
</organism>
<sequence>MKNAVEIIQNLFPIVIMAVLTSTLTTVSTQGVKNFFNVELKGNVARLATVVITIVWSYILTVHYGGGTITDFILVVIMTFLGATGIYEVLMQKQKEE</sequence>
<keyword evidence="3" id="KW-1185">Reference proteome</keyword>
<name>A0ABU0DYI4_9FIRM</name>